<reference evidence="1" key="1">
    <citation type="submission" date="2024-09" db="EMBL/GenBank/DDBJ databases">
        <title>Black Yeasts Isolated from many extreme environments.</title>
        <authorList>
            <person name="Coleine C."/>
            <person name="Stajich J.E."/>
            <person name="Selbmann L."/>
        </authorList>
    </citation>
    <scope>NUCLEOTIDE SEQUENCE</scope>
    <source>
        <strain evidence="1">CCFEE 5737</strain>
    </source>
</reference>
<proteinExistence type="predicted"/>
<dbReference type="Proteomes" id="UP001186974">
    <property type="component" value="Unassembled WGS sequence"/>
</dbReference>
<keyword evidence="2" id="KW-1185">Reference proteome</keyword>
<gene>
    <name evidence="1" type="ORF">LTS18_013075</name>
</gene>
<sequence>MPLLLAGLCLYIIIFTHLVLKYHVVTGRRLHYIHSLHQRYGHVVRIAPKEIDVSDPQLFKDIHRIGGGFLKDPWYQSFRVGDSHDLFSLIDAKEHAARRKLFAPLWSNSALHENWEDVLVEKVELAVSKIRRDALVGEADIFQWWTFMTTDVISHLAFGKCLDMLKRESRNQFAEDLDNAIKFNGILAEFQWLRPILRLIPHPQLQDLFKLDDRVQTYGHVAVENAKEGQLSKANVFSRILDQGGKSDGSGLTDYQVAFEASGLIVAGSGTTAVTLTYLVWAVLSNPEIQSRLEHEMNGLENGYRDAILETLPYLNAVIDETLRLFGAAPGSLPSQAPKGGAQLGDYFAPEGTTISSQAYTLHRNESLYPQSERFDPGRFIDSNGSYNSPKAAFAPFGAGSRTCLGMHLAKMELRHGAAQFFRDCRGAKIARSMKPSDMDLLNFFLISPAGGRCCVSLS</sequence>
<accession>A0ACC3DZ93</accession>
<comment type="caution">
    <text evidence="1">The sequence shown here is derived from an EMBL/GenBank/DDBJ whole genome shotgun (WGS) entry which is preliminary data.</text>
</comment>
<evidence type="ECO:0000313" key="1">
    <source>
        <dbReference type="EMBL" id="KAK3082191.1"/>
    </source>
</evidence>
<organism evidence="1 2">
    <name type="scientific">Coniosporium uncinatum</name>
    <dbReference type="NCBI Taxonomy" id="93489"/>
    <lineage>
        <taxon>Eukaryota</taxon>
        <taxon>Fungi</taxon>
        <taxon>Dikarya</taxon>
        <taxon>Ascomycota</taxon>
        <taxon>Pezizomycotina</taxon>
        <taxon>Dothideomycetes</taxon>
        <taxon>Dothideomycetes incertae sedis</taxon>
        <taxon>Coniosporium</taxon>
    </lineage>
</organism>
<protein>
    <submittedName>
        <fullName evidence="1">Uncharacterized protein</fullName>
    </submittedName>
</protein>
<name>A0ACC3DZ93_9PEZI</name>
<evidence type="ECO:0000313" key="2">
    <source>
        <dbReference type="Proteomes" id="UP001186974"/>
    </source>
</evidence>
<dbReference type="EMBL" id="JAWDJW010000004">
    <property type="protein sequence ID" value="KAK3082191.1"/>
    <property type="molecule type" value="Genomic_DNA"/>
</dbReference>